<dbReference type="InterPro" id="IPR017731">
    <property type="entry name" value="TssM1-like"/>
</dbReference>
<dbReference type="PANTHER" id="PTHR36153:SF1">
    <property type="entry name" value="TYPE VI SECRETION SYSTEM COMPONENT TSSM1"/>
    <property type="match status" value="1"/>
</dbReference>
<proteinExistence type="predicted"/>
<feature type="domain" description="Type VI secretion system component TssM1 N-terminal" evidence="4">
    <location>
        <begin position="197"/>
        <end position="365"/>
    </location>
</feature>
<feature type="domain" description="IcmF-related" evidence="3">
    <location>
        <begin position="514"/>
        <end position="793"/>
    </location>
</feature>
<protein>
    <submittedName>
        <fullName evidence="5">Intracellular multiplication and human macrophage-killing</fullName>
    </submittedName>
</protein>
<dbReference type="Pfam" id="PF06744">
    <property type="entry name" value="IcmF_C"/>
    <property type="match status" value="1"/>
</dbReference>
<organism evidence="5">
    <name type="scientific">Serratia marcescens</name>
    <dbReference type="NCBI Taxonomy" id="615"/>
    <lineage>
        <taxon>Bacteria</taxon>
        <taxon>Pseudomonadati</taxon>
        <taxon>Pseudomonadota</taxon>
        <taxon>Gammaproteobacteria</taxon>
        <taxon>Enterobacterales</taxon>
        <taxon>Yersiniaceae</taxon>
        <taxon>Serratia</taxon>
    </lineage>
</organism>
<dbReference type="InterPro" id="IPR027417">
    <property type="entry name" value="P-loop_NTPase"/>
</dbReference>
<dbReference type="PANTHER" id="PTHR36153">
    <property type="entry name" value="INNER MEMBRANE PROTEIN-RELATED"/>
    <property type="match status" value="1"/>
</dbReference>
<dbReference type="InterPro" id="IPR009612">
    <property type="entry name" value="IcmF-rel"/>
</dbReference>
<accession>A0A1C3HFV9</accession>
<feature type="domain" description="Type VI secretion system IcmF C-terminal" evidence="2">
    <location>
        <begin position="1035"/>
        <end position="1136"/>
    </location>
</feature>
<evidence type="ECO:0000259" key="2">
    <source>
        <dbReference type="Pfam" id="PF06744"/>
    </source>
</evidence>
<evidence type="ECO:0000313" key="5">
    <source>
        <dbReference type="EMBL" id="SAY43936.1"/>
    </source>
</evidence>
<gene>
    <name evidence="5" type="ORF">PWN146_02629</name>
</gene>
<keyword evidence="1" id="KW-0472">Membrane</keyword>
<evidence type="ECO:0000259" key="3">
    <source>
        <dbReference type="Pfam" id="PF06761"/>
    </source>
</evidence>
<feature type="transmembrane region" description="Helical" evidence="1">
    <location>
        <begin position="433"/>
        <end position="453"/>
    </location>
</feature>
<dbReference type="InterPro" id="IPR025743">
    <property type="entry name" value="TssM1_N"/>
</dbReference>
<name>A0A1C3HFV9_SERMA</name>
<dbReference type="AlphaFoldDB" id="A0A1C3HFV9"/>
<evidence type="ECO:0000259" key="4">
    <source>
        <dbReference type="Pfam" id="PF14331"/>
    </source>
</evidence>
<dbReference type="EMBL" id="LT575490">
    <property type="protein sequence ID" value="SAY43936.1"/>
    <property type="molecule type" value="Genomic_DNA"/>
</dbReference>
<dbReference type="InterPro" id="IPR010623">
    <property type="entry name" value="IcmF_C"/>
</dbReference>
<dbReference type="CDD" id="cd00882">
    <property type="entry name" value="Ras_like_GTPase"/>
    <property type="match status" value="1"/>
</dbReference>
<evidence type="ECO:0000256" key="1">
    <source>
        <dbReference type="SAM" id="Phobius"/>
    </source>
</evidence>
<dbReference type="SUPFAM" id="SSF52540">
    <property type="entry name" value="P-loop containing nucleoside triphosphate hydrolases"/>
    <property type="match status" value="1"/>
</dbReference>
<reference evidence="5" key="1">
    <citation type="submission" date="2016-05" db="EMBL/GenBank/DDBJ databases">
        <authorList>
            <person name="Cock P.J.A."/>
            <person name="Cock P.J.A."/>
        </authorList>
    </citation>
    <scope>NUCLEOTIDE SEQUENCE</scope>
    <source>
        <strain evidence="5">PWN146_assembly</strain>
    </source>
</reference>
<dbReference type="Pfam" id="PF06761">
    <property type="entry name" value="IcmF-related"/>
    <property type="match status" value="1"/>
</dbReference>
<feature type="transmembrane region" description="Helical" evidence="1">
    <location>
        <begin position="36"/>
        <end position="63"/>
    </location>
</feature>
<dbReference type="InterPro" id="IPR053156">
    <property type="entry name" value="T6SS_TssM-like"/>
</dbReference>
<dbReference type="NCBIfam" id="TIGR03348">
    <property type="entry name" value="VI_IcmF"/>
    <property type="match status" value="1"/>
</dbReference>
<keyword evidence="1" id="KW-0812">Transmembrane</keyword>
<dbReference type="RefSeq" id="WP_060439600.1">
    <property type="nucleotide sequence ID" value="NZ_CAMKIL010000002.1"/>
</dbReference>
<sequence>MIRRSFILVIALLLCAVVWWIGPLIAIGTYRPLLSVWVRGIIIALILCWALWPFVATFLSWVFRHARAPAPAKRKTAQRDRVTSRFYDALRTLQYVGTSKQRTPWQRFKYRLTRRYISEKPWFLVIGPPGSGKTSLIGESGERFLLAEHYGLQQTVDVGPTQDCNWWLAENSVYVDTSGEWLQLNGLGEDGARARDTLFKLIRRHRRHPGIDGIMLCLDARWLLHASLTERKSVADALRVRLLEMASWFRCELPVYLTISHLDQLVGGETFLSMLGDDLLQKGMGFSLNRAEQGETPFEQYEDLYREMVARVSHHVLELLHDAPDGQNRQQLLFFTESLGSLGNPLYSLLEQIFPQTPVGYACHLQQVWLGSTIALPPQGAIYNAEAADIYEARPTGRIYHPELNYARQERGVLQQSSHARPLGSRMSSLGRYVLVLVLLAVSFNLLAMRYLWESDYISYIAARFDETKRIVREIPVTNRVSDDVISAYEQLGYMNAQLGGEVSPVPNPYFEHKLINSAAQKTYQRHLLQIFWPAVENYIADELKNDVSASNKDVYGTLKVYLMMGEPSHRSAEALVDWFMTRWDSFMPQGYTDMNKGIFAYHLREMFSLPNAPVMKMNGDLLRLARVKAMNIPMQVRVVRRIEEKPLPAAINDISLADAAGPNVSLMLRRKSQATVTDTAVPGFYTRASYRDVFLAQLDDAAKDMIEEESWVLRDSAEGKNAVNSLASAQKLADEARKLYLIEYADKWDAFMRDVRARPVNGLEDAAILARQLSDPSSPLANLVRFAARETSMTGTNQGDAASWFDRQRNRIEQQRRDILGEISGERARFRLTPERAVEDRFELLRRLGYQLLQTTNASNDPLSRSFEALYSQLTTLSTSLRGGQVVPAGGTLKRLQLDAARQPEPVRSVMMDLLQVGDSQTIQQSQKNLSKGASSLASGLCKGSISGRYPFSRNARAEVGIEDFSRMFGQNGAMQQFFDENLAAYVDVNAQKWNAKPGSEGIVNASTLGAFENARLIRDTFFTAGDKLSFSMFIRPLSLTPTITEATLDIDGQVINYSHGFSQPTRIDWPGPKGGSYVRLTFRTGTGQIQVASFDGPWALFRMFDASNPVPLSSDRRELTMSMSSVVGVLKLELRSTMKDFPLWSRALRGFSCPKAM</sequence>
<keyword evidence="1" id="KW-1133">Transmembrane helix</keyword>
<dbReference type="Pfam" id="PF14331">
    <property type="entry name" value="IcmF-related_N"/>
    <property type="match status" value="1"/>
</dbReference>